<evidence type="ECO:0000313" key="4">
    <source>
        <dbReference type="Proteomes" id="UP000514410"/>
    </source>
</evidence>
<evidence type="ECO:0000256" key="1">
    <source>
        <dbReference type="ARBA" id="ARBA00023125"/>
    </source>
</evidence>
<dbReference type="SUPFAM" id="SSF46955">
    <property type="entry name" value="Putative DNA-binding domain"/>
    <property type="match status" value="1"/>
</dbReference>
<feature type="domain" description="HTH merR-type" evidence="2">
    <location>
        <begin position="1"/>
        <end position="70"/>
    </location>
</feature>
<name>A0A7L7L173_9LACO</name>
<reference evidence="3 4" key="1">
    <citation type="submission" date="2020-02" db="EMBL/GenBank/DDBJ databases">
        <title>Complete Genome Sequence of Lactobacillus sp. NFFJ11 Isolated from animal feed.</title>
        <authorList>
            <person name="Jung J.Y."/>
        </authorList>
    </citation>
    <scope>NUCLEOTIDE SEQUENCE [LARGE SCALE GENOMIC DNA]</scope>
    <source>
        <strain evidence="3 4">NFFJ11</strain>
    </source>
</reference>
<dbReference type="Gene3D" id="1.10.1660.10">
    <property type="match status" value="1"/>
</dbReference>
<keyword evidence="4" id="KW-1185">Reference proteome</keyword>
<evidence type="ECO:0000259" key="2">
    <source>
        <dbReference type="PROSITE" id="PS50937"/>
    </source>
</evidence>
<dbReference type="AlphaFoldDB" id="A0A7L7L173"/>
<dbReference type="RefSeq" id="WP_182082885.1">
    <property type="nucleotide sequence ID" value="NZ_CP049366.1"/>
</dbReference>
<proteinExistence type="predicted"/>
<dbReference type="PANTHER" id="PTHR30204">
    <property type="entry name" value="REDOX-CYCLING DRUG-SENSING TRANSCRIPTIONAL ACTIVATOR SOXR"/>
    <property type="match status" value="1"/>
</dbReference>
<dbReference type="Proteomes" id="UP000514410">
    <property type="component" value="Chromosome"/>
</dbReference>
<dbReference type="KEGG" id="cpab:G6534_11220"/>
<dbReference type="PROSITE" id="PS50937">
    <property type="entry name" value="HTH_MERR_2"/>
    <property type="match status" value="1"/>
</dbReference>
<dbReference type="SMART" id="SM00422">
    <property type="entry name" value="HTH_MERR"/>
    <property type="match status" value="1"/>
</dbReference>
<dbReference type="Pfam" id="PF13411">
    <property type="entry name" value="MerR_1"/>
    <property type="match status" value="1"/>
</dbReference>
<dbReference type="InterPro" id="IPR047057">
    <property type="entry name" value="MerR_fam"/>
</dbReference>
<sequence length="134" mass="15356">MMKISEVSKTVGLSVATIRYYSDLGMIPSEKRDLAGERIFDDEAVVWLQGIKFQRELGMSLTEIKEYMKLCQASGPAAVKKRYKLLLTQRSKAKQDLLDSVERMDQIDLKIKREEEIIKGQKSDSLRAARRFAP</sequence>
<organism evidence="3 4">
    <name type="scientific">Companilactobacillus pabuli</name>
    <dbReference type="NCBI Taxonomy" id="2714036"/>
    <lineage>
        <taxon>Bacteria</taxon>
        <taxon>Bacillati</taxon>
        <taxon>Bacillota</taxon>
        <taxon>Bacilli</taxon>
        <taxon>Lactobacillales</taxon>
        <taxon>Lactobacillaceae</taxon>
        <taxon>Companilactobacillus</taxon>
    </lineage>
</organism>
<dbReference type="EMBL" id="CP049366">
    <property type="protein sequence ID" value="QMT85158.1"/>
    <property type="molecule type" value="Genomic_DNA"/>
</dbReference>
<evidence type="ECO:0000313" key="3">
    <source>
        <dbReference type="EMBL" id="QMT85158.1"/>
    </source>
</evidence>
<gene>
    <name evidence="3" type="ORF">G6534_11220</name>
</gene>
<protein>
    <submittedName>
        <fullName evidence="3">MerR family transcriptional regulator</fullName>
    </submittedName>
</protein>
<dbReference type="PRINTS" id="PR00040">
    <property type="entry name" value="HTHMERR"/>
</dbReference>
<dbReference type="InterPro" id="IPR000551">
    <property type="entry name" value="MerR-type_HTH_dom"/>
</dbReference>
<dbReference type="InterPro" id="IPR009061">
    <property type="entry name" value="DNA-bd_dom_put_sf"/>
</dbReference>
<accession>A0A7L7L173</accession>
<keyword evidence="1" id="KW-0238">DNA-binding</keyword>
<dbReference type="GO" id="GO:0003700">
    <property type="term" value="F:DNA-binding transcription factor activity"/>
    <property type="evidence" value="ECO:0007669"/>
    <property type="project" value="InterPro"/>
</dbReference>
<dbReference type="GO" id="GO:0003677">
    <property type="term" value="F:DNA binding"/>
    <property type="evidence" value="ECO:0007669"/>
    <property type="project" value="UniProtKB-KW"/>
</dbReference>
<dbReference type="PANTHER" id="PTHR30204:SF98">
    <property type="entry name" value="HTH-TYPE TRANSCRIPTIONAL REGULATOR ADHR"/>
    <property type="match status" value="1"/>
</dbReference>